<accession>A0A016WB25</accession>
<dbReference type="AlphaFoldDB" id="A0A016WB25"/>
<reference evidence="3" key="1">
    <citation type="journal article" date="2015" name="Nat. Genet.">
        <title>The genome and transcriptome of the zoonotic hookworm Ancylostoma ceylanicum identify infection-specific gene families.</title>
        <authorList>
            <person name="Schwarz E.M."/>
            <person name="Hu Y."/>
            <person name="Antoshechkin I."/>
            <person name="Miller M.M."/>
            <person name="Sternberg P.W."/>
            <person name="Aroian R.V."/>
        </authorList>
    </citation>
    <scope>NUCLEOTIDE SEQUENCE</scope>
    <source>
        <strain evidence="3">HY135</strain>
    </source>
</reference>
<organism evidence="2 3">
    <name type="scientific">Ancylostoma ceylanicum</name>
    <dbReference type="NCBI Taxonomy" id="53326"/>
    <lineage>
        <taxon>Eukaryota</taxon>
        <taxon>Metazoa</taxon>
        <taxon>Ecdysozoa</taxon>
        <taxon>Nematoda</taxon>
        <taxon>Chromadorea</taxon>
        <taxon>Rhabditida</taxon>
        <taxon>Rhabditina</taxon>
        <taxon>Rhabditomorpha</taxon>
        <taxon>Strongyloidea</taxon>
        <taxon>Ancylostomatidae</taxon>
        <taxon>Ancylostomatinae</taxon>
        <taxon>Ancylostoma</taxon>
    </lineage>
</organism>
<evidence type="ECO:0000313" key="2">
    <source>
        <dbReference type="EMBL" id="EYC36840.1"/>
    </source>
</evidence>
<dbReference type="InterPro" id="IPR035940">
    <property type="entry name" value="CAP_sf"/>
</dbReference>
<keyword evidence="3" id="KW-1185">Reference proteome</keyword>
<dbReference type="InterPro" id="IPR014044">
    <property type="entry name" value="CAP_dom"/>
</dbReference>
<proteinExistence type="predicted"/>
<dbReference type="Proteomes" id="UP000024635">
    <property type="component" value="Unassembled WGS sequence"/>
</dbReference>
<comment type="caution">
    <text evidence="2">The sequence shown here is derived from an EMBL/GenBank/DDBJ whole genome shotgun (WGS) entry which is preliminary data.</text>
</comment>
<dbReference type="Pfam" id="PF00188">
    <property type="entry name" value="CAP"/>
    <property type="match status" value="1"/>
</dbReference>
<sequence>MMLEMPFTNLSPPASQASKLLAQPCYRRDGKDVPAIEDWWSPLEKYGVGEQNVYEPGKNIDSYAKMAYEEVKEIGCGVTTCAKIGKVIVDCRYDM</sequence>
<feature type="domain" description="SCP" evidence="1">
    <location>
        <begin position="35"/>
        <end position="91"/>
    </location>
</feature>
<dbReference type="Gene3D" id="3.40.33.10">
    <property type="entry name" value="CAP"/>
    <property type="match status" value="1"/>
</dbReference>
<dbReference type="SUPFAM" id="SSF55797">
    <property type="entry name" value="PR-1-like"/>
    <property type="match status" value="1"/>
</dbReference>
<evidence type="ECO:0000313" key="3">
    <source>
        <dbReference type="Proteomes" id="UP000024635"/>
    </source>
</evidence>
<dbReference type="EMBL" id="JARK01000453">
    <property type="protein sequence ID" value="EYC36840.1"/>
    <property type="molecule type" value="Genomic_DNA"/>
</dbReference>
<protein>
    <recommendedName>
        <fullName evidence="1">SCP domain-containing protein</fullName>
    </recommendedName>
</protein>
<dbReference type="CDD" id="cd05380">
    <property type="entry name" value="CAP_euk"/>
    <property type="match status" value="1"/>
</dbReference>
<evidence type="ECO:0000259" key="1">
    <source>
        <dbReference type="Pfam" id="PF00188"/>
    </source>
</evidence>
<gene>
    <name evidence="2" type="primary">Acey_s0853.g2695</name>
    <name evidence="2" type="ORF">Y032_0853g2695</name>
</gene>
<name>A0A016WB25_9BILA</name>